<evidence type="ECO:0000313" key="1">
    <source>
        <dbReference type="EMBL" id="JAH23192.1"/>
    </source>
</evidence>
<reference evidence="1" key="1">
    <citation type="submission" date="2014-11" db="EMBL/GenBank/DDBJ databases">
        <authorList>
            <person name="Amaro Gonzalez C."/>
        </authorList>
    </citation>
    <scope>NUCLEOTIDE SEQUENCE</scope>
</reference>
<dbReference type="EMBL" id="GBXM01085385">
    <property type="protein sequence ID" value="JAH23192.1"/>
    <property type="molecule type" value="Transcribed_RNA"/>
</dbReference>
<organism evidence="1">
    <name type="scientific">Anguilla anguilla</name>
    <name type="common">European freshwater eel</name>
    <name type="synonym">Muraena anguilla</name>
    <dbReference type="NCBI Taxonomy" id="7936"/>
    <lineage>
        <taxon>Eukaryota</taxon>
        <taxon>Metazoa</taxon>
        <taxon>Chordata</taxon>
        <taxon>Craniata</taxon>
        <taxon>Vertebrata</taxon>
        <taxon>Euteleostomi</taxon>
        <taxon>Actinopterygii</taxon>
        <taxon>Neopterygii</taxon>
        <taxon>Teleostei</taxon>
        <taxon>Anguilliformes</taxon>
        <taxon>Anguillidae</taxon>
        <taxon>Anguilla</taxon>
    </lineage>
</organism>
<reference evidence="1" key="2">
    <citation type="journal article" date="2015" name="Fish Shellfish Immunol.">
        <title>Early steps in the European eel (Anguilla anguilla)-Vibrio vulnificus interaction in the gills: Role of the RtxA13 toxin.</title>
        <authorList>
            <person name="Callol A."/>
            <person name="Pajuelo D."/>
            <person name="Ebbesson L."/>
            <person name="Teles M."/>
            <person name="MacKenzie S."/>
            <person name="Amaro C."/>
        </authorList>
    </citation>
    <scope>NUCLEOTIDE SEQUENCE</scope>
</reference>
<sequence>MQKHSTVLSECAKKTEIYLYTTYWIYSYILCCCFVNPWSSLPAITVIGEYSWISTLLLGSS</sequence>
<accession>A0A0E9R346</accession>
<proteinExistence type="predicted"/>
<name>A0A0E9R346_ANGAN</name>
<protein>
    <submittedName>
        <fullName evidence="1">Uncharacterized protein</fullName>
    </submittedName>
</protein>
<dbReference type="AlphaFoldDB" id="A0A0E9R346"/>